<dbReference type="SUPFAM" id="SSF52440">
    <property type="entry name" value="PreATP-grasp domain"/>
    <property type="match status" value="1"/>
</dbReference>
<dbReference type="Gene3D" id="3.40.50.20">
    <property type="match status" value="1"/>
</dbReference>
<dbReference type="InterPro" id="IPR016185">
    <property type="entry name" value="PreATP-grasp_dom_sf"/>
</dbReference>
<feature type="region of interest" description="Disordered" evidence="1">
    <location>
        <begin position="61"/>
        <end position="91"/>
    </location>
</feature>
<dbReference type="EMBL" id="AHMI02000218">
    <property type="protein sequence ID" value="EMY13766.1"/>
    <property type="molecule type" value="Genomic_DNA"/>
</dbReference>
<evidence type="ECO:0000256" key="1">
    <source>
        <dbReference type="SAM" id="MobiDB-lite"/>
    </source>
</evidence>
<dbReference type="AlphaFoldDB" id="N1U6H8"/>
<reference evidence="2 3" key="1">
    <citation type="submission" date="2013-02" db="EMBL/GenBank/DDBJ databases">
        <authorList>
            <person name="Harkins D.M."/>
            <person name="Durkin A.S."/>
            <person name="Brinkac L.M."/>
            <person name="Haft D.H."/>
            <person name="Selengut J.D."/>
            <person name="Sanka R."/>
            <person name="DePew J."/>
            <person name="Purushe J."/>
            <person name="Haake D.A."/>
            <person name="Matsunaga J."/>
            <person name="Vinetz J.M."/>
            <person name="Sutton G.G."/>
            <person name="Nierman W.C."/>
            <person name="Fouts D.E."/>
        </authorList>
    </citation>
    <scope>NUCLEOTIDE SEQUENCE [LARGE SCALE GENOMIC DNA]</scope>
    <source>
        <strain evidence="2 3">Ecochallenge</strain>
    </source>
</reference>
<proteinExistence type="predicted"/>
<organism evidence="2 3">
    <name type="scientific">Leptospira weilii str. Ecochallenge</name>
    <dbReference type="NCBI Taxonomy" id="1049986"/>
    <lineage>
        <taxon>Bacteria</taxon>
        <taxon>Pseudomonadati</taxon>
        <taxon>Spirochaetota</taxon>
        <taxon>Spirochaetia</taxon>
        <taxon>Leptospirales</taxon>
        <taxon>Leptospiraceae</taxon>
        <taxon>Leptospira</taxon>
    </lineage>
</organism>
<evidence type="ECO:0000313" key="3">
    <source>
        <dbReference type="Proteomes" id="UP000012249"/>
    </source>
</evidence>
<accession>N1U6H8</accession>
<protein>
    <submittedName>
        <fullName evidence="2">Uncharacterized protein</fullName>
    </submittedName>
</protein>
<dbReference type="Proteomes" id="UP000012249">
    <property type="component" value="Unassembled WGS sequence"/>
</dbReference>
<name>N1U6H8_9LEPT</name>
<sequence>MSLSHKIAGKTILIVGGGLLQVPIIQTARMMKLTTVVADMNADAPGMKICDIPMVMSTKDIEGMVRESKKARDDNQDRRSDHSGNRREYDCGCGCKCP</sequence>
<feature type="compositionally biased region" description="Basic and acidic residues" evidence="1">
    <location>
        <begin position="61"/>
        <end position="90"/>
    </location>
</feature>
<comment type="caution">
    <text evidence="2">The sequence shown here is derived from an EMBL/GenBank/DDBJ whole genome shotgun (WGS) entry which is preliminary data.</text>
</comment>
<gene>
    <name evidence="2" type="ORF">LEP1GSC043_3780</name>
</gene>
<evidence type="ECO:0000313" key="2">
    <source>
        <dbReference type="EMBL" id="EMY13766.1"/>
    </source>
</evidence>